<evidence type="ECO:0000256" key="13">
    <source>
        <dbReference type="SAM" id="MobiDB-lite"/>
    </source>
</evidence>
<protein>
    <recommendedName>
        <fullName evidence="11">Pleckstrin homology domain-containing family A member 7</fullName>
    </recommendedName>
</protein>
<feature type="coiled-coil region" evidence="12">
    <location>
        <begin position="750"/>
        <end position="784"/>
    </location>
</feature>
<feature type="compositionally biased region" description="Basic and acidic residues" evidence="13">
    <location>
        <begin position="634"/>
        <end position="650"/>
    </location>
</feature>
<feature type="region of interest" description="Disordered" evidence="13">
    <location>
        <begin position="577"/>
        <end position="674"/>
    </location>
</feature>
<feature type="region of interest" description="Disordered" evidence="13">
    <location>
        <begin position="1037"/>
        <end position="1073"/>
    </location>
</feature>
<dbReference type="SMART" id="SM00233">
    <property type="entry name" value="PH"/>
    <property type="match status" value="1"/>
</dbReference>
<feature type="compositionally biased region" description="Polar residues" evidence="13">
    <location>
        <begin position="160"/>
        <end position="177"/>
    </location>
</feature>
<dbReference type="FunFam" id="2.20.70.10:FF:000059">
    <property type="entry name" value="pleckstrin homology domain-containing family A member 7"/>
    <property type="match status" value="1"/>
</dbReference>
<dbReference type="FunFam" id="2.30.29.30:FF:000103">
    <property type="entry name" value="Pleckstrin homology domain-containing family A member 4"/>
    <property type="match status" value="1"/>
</dbReference>
<feature type="domain" description="WW" evidence="15">
    <location>
        <begin position="99"/>
        <end position="132"/>
    </location>
</feature>
<keyword evidence="6" id="KW-0965">Cell junction</keyword>
<dbReference type="CDD" id="cd13248">
    <property type="entry name" value="PH_PEPP1_2_3"/>
    <property type="match status" value="1"/>
</dbReference>
<comment type="function">
    <text evidence="9">Required for zonula adherens biogenesis and maintenance. Acts via its interaction with CAMSAP3, which anchors microtubules at their minus-ends to zonula adherens, leading to the recruitment of KIFC3 kinesin to the junctional site. Mediates docking of ADAM10 to zonula adherens through a PDZD11-dependent interaction with the ADAM10-binding protein TSPAN33.</text>
</comment>
<feature type="region of interest" description="Disordered" evidence="13">
    <location>
        <begin position="934"/>
        <end position="1021"/>
    </location>
</feature>
<evidence type="ECO:0000256" key="7">
    <source>
        <dbReference type="ARBA" id="ARBA00023054"/>
    </source>
</evidence>
<dbReference type="Ensembl" id="ENSSSCT00040060233.1">
    <property type="protein sequence ID" value="ENSSSCP00040025277.1"/>
    <property type="gene ID" value="ENSSSCG00040042566.1"/>
</dbReference>
<evidence type="ECO:0000256" key="1">
    <source>
        <dbReference type="ARBA" id="ARBA00004300"/>
    </source>
</evidence>
<dbReference type="InterPro" id="IPR036020">
    <property type="entry name" value="WW_dom_sf"/>
</dbReference>
<evidence type="ECO:0000256" key="5">
    <source>
        <dbReference type="ARBA" id="ARBA00022737"/>
    </source>
</evidence>
<dbReference type="GO" id="GO:0046931">
    <property type="term" value="P:pore complex assembly"/>
    <property type="evidence" value="ECO:0007669"/>
    <property type="project" value="UniProtKB-ARBA"/>
</dbReference>
<feature type="region of interest" description="Disordered" evidence="13">
    <location>
        <begin position="150"/>
        <end position="182"/>
    </location>
</feature>
<feature type="compositionally biased region" description="Basic and acidic residues" evidence="13">
    <location>
        <begin position="542"/>
        <end position="560"/>
    </location>
</feature>
<dbReference type="Pfam" id="PF25541">
    <property type="entry name" value="TBCA_PH"/>
    <property type="match status" value="1"/>
</dbReference>
<dbReference type="InterPro" id="IPR001202">
    <property type="entry name" value="WW_dom"/>
</dbReference>
<dbReference type="GO" id="GO:0098609">
    <property type="term" value="P:cell-cell adhesion"/>
    <property type="evidence" value="ECO:0007669"/>
    <property type="project" value="UniProtKB-ARBA"/>
</dbReference>
<dbReference type="SUPFAM" id="SSF101447">
    <property type="entry name" value="Formin homology 2 domain (FH2 domain)"/>
    <property type="match status" value="1"/>
</dbReference>
<feature type="region of interest" description="Disordered" evidence="13">
    <location>
        <begin position="1133"/>
        <end position="1156"/>
    </location>
</feature>
<dbReference type="SUPFAM" id="SSF50729">
    <property type="entry name" value="PH domain-like"/>
    <property type="match status" value="1"/>
</dbReference>
<feature type="domain" description="PH" evidence="14">
    <location>
        <begin position="209"/>
        <end position="327"/>
    </location>
</feature>
<dbReference type="PROSITE" id="PS50020">
    <property type="entry name" value="WW_DOMAIN_2"/>
    <property type="match status" value="2"/>
</dbReference>
<feature type="compositionally biased region" description="Pro residues" evidence="13">
    <location>
        <begin position="16"/>
        <end position="34"/>
    </location>
</feature>
<evidence type="ECO:0000259" key="15">
    <source>
        <dbReference type="PROSITE" id="PS50020"/>
    </source>
</evidence>
<evidence type="ECO:0000313" key="16">
    <source>
        <dbReference type="Ensembl" id="ENSSSCP00040025277.1"/>
    </source>
</evidence>
<organism evidence="16 17">
    <name type="scientific">Sus scrofa</name>
    <name type="common">Pig</name>
    <dbReference type="NCBI Taxonomy" id="9823"/>
    <lineage>
        <taxon>Eukaryota</taxon>
        <taxon>Metazoa</taxon>
        <taxon>Chordata</taxon>
        <taxon>Craniata</taxon>
        <taxon>Vertebrata</taxon>
        <taxon>Euteleostomi</taxon>
        <taxon>Mammalia</taxon>
        <taxon>Eutheria</taxon>
        <taxon>Laurasiatheria</taxon>
        <taxon>Artiodactyla</taxon>
        <taxon>Suina</taxon>
        <taxon>Suidae</taxon>
        <taxon>Sus</taxon>
    </lineage>
</organism>
<feature type="compositionally biased region" description="Pro residues" evidence="13">
    <location>
        <begin position="612"/>
        <end position="627"/>
    </location>
</feature>
<accession>A0A8D1ETR1</accession>
<dbReference type="InterPro" id="IPR040392">
    <property type="entry name" value="PKHA4-7_PH"/>
</dbReference>
<evidence type="ECO:0000256" key="4">
    <source>
        <dbReference type="ARBA" id="ARBA00022553"/>
    </source>
</evidence>
<dbReference type="CDD" id="cd00201">
    <property type="entry name" value="WW"/>
    <property type="match status" value="1"/>
</dbReference>
<dbReference type="PANTHER" id="PTHR12752:SF4">
    <property type="entry name" value="PLECKSTRIN HOMOLOGY DOMAIN-CONTAINING FAMILY A MEMBER 7"/>
    <property type="match status" value="1"/>
</dbReference>
<dbReference type="SUPFAM" id="SSF51045">
    <property type="entry name" value="WW domain"/>
    <property type="match status" value="2"/>
</dbReference>
<dbReference type="PANTHER" id="PTHR12752">
    <property type="entry name" value="PHOSPHOINOSITOL 3-PHOSPHATE-BINDING PROTEIN"/>
    <property type="match status" value="1"/>
</dbReference>
<evidence type="ECO:0000256" key="12">
    <source>
        <dbReference type="SAM" id="Coils"/>
    </source>
</evidence>
<dbReference type="PROSITE" id="PS50003">
    <property type="entry name" value="PH_DOMAIN"/>
    <property type="match status" value="1"/>
</dbReference>
<evidence type="ECO:0000256" key="2">
    <source>
        <dbReference type="ARBA" id="ARBA00004536"/>
    </source>
</evidence>
<evidence type="ECO:0000256" key="11">
    <source>
        <dbReference type="ARBA" id="ARBA00068600"/>
    </source>
</evidence>
<keyword evidence="3" id="KW-0963">Cytoplasm</keyword>
<gene>
    <name evidence="16" type="primary">PLEKHA7</name>
</gene>
<evidence type="ECO:0000313" key="17">
    <source>
        <dbReference type="Proteomes" id="UP000694722"/>
    </source>
</evidence>
<feature type="compositionally biased region" description="Pro residues" evidence="13">
    <location>
        <begin position="978"/>
        <end position="987"/>
    </location>
</feature>
<evidence type="ECO:0000256" key="3">
    <source>
        <dbReference type="ARBA" id="ARBA00022490"/>
    </source>
</evidence>
<dbReference type="SMART" id="SM00456">
    <property type="entry name" value="WW"/>
    <property type="match status" value="2"/>
</dbReference>
<dbReference type="Gene3D" id="2.20.70.10">
    <property type="match status" value="2"/>
</dbReference>
<evidence type="ECO:0000259" key="14">
    <source>
        <dbReference type="PROSITE" id="PS50003"/>
    </source>
</evidence>
<comment type="subunit">
    <text evidence="10">Interacts with CAMSAP3 and CTNND1. Interacts (via WW domains) with TSPAN33 (via cytoplasmic domain) and with PDZD11; the interaction with TSPAN33 is dependent on PDZD11 being bound to PLEKHA7 and facilitates the docking of ADAM10 to zonula adherens through interaction of TSPAN33 with ADAM10.</text>
</comment>
<feature type="coiled-coil region" evidence="12">
    <location>
        <begin position="816"/>
        <end position="843"/>
    </location>
</feature>
<feature type="compositionally biased region" description="Polar residues" evidence="13">
    <location>
        <begin position="1140"/>
        <end position="1154"/>
    </location>
</feature>
<keyword evidence="8" id="KW-0206">Cytoskeleton</keyword>
<proteinExistence type="predicted"/>
<dbReference type="GO" id="GO:0005912">
    <property type="term" value="C:adherens junction"/>
    <property type="evidence" value="ECO:0007669"/>
    <property type="project" value="UniProtKB-SubCell"/>
</dbReference>
<feature type="compositionally biased region" description="Basic and acidic residues" evidence="13">
    <location>
        <begin position="1003"/>
        <end position="1014"/>
    </location>
</feature>
<dbReference type="InterPro" id="IPR001849">
    <property type="entry name" value="PH_domain"/>
</dbReference>
<keyword evidence="5" id="KW-0677">Repeat</keyword>
<evidence type="ECO:0000256" key="8">
    <source>
        <dbReference type="ARBA" id="ARBA00023212"/>
    </source>
</evidence>
<comment type="subcellular location">
    <subcellularLocation>
        <location evidence="2">Cell junction</location>
        <location evidence="2">Adherens junction</location>
    </subcellularLocation>
    <subcellularLocation>
        <location evidence="1">Cytoplasm</location>
        <location evidence="1">Cytoskeleton</location>
        <location evidence="1">Microtubule organizing center</location>
        <location evidence="1">Centrosome</location>
    </subcellularLocation>
</comment>
<dbReference type="Proteomes" id="UP000694722">
    <property type="component" value="Unplaced"/>
</dbReference>
<dbReference type="InterPro" id="IPR057971">
    <property type="entry name" value="PKHA4-7_TBCA"/>
</dbReference>
<dbReference type="PROSITE" id="PS01159">
    <property type="entry name" value="WW_DOMAIN_1"/>
    <property type="match status" value="1"/>
</dbReference>
<feature type="region of interest" description="Disordered" evidence="13">
    <location>
        <begin position="887"/>
        <end position="921"/>
    </location>
</feature>
<keyword evidence="7 12" id="KW-0175">Coiled coil</keyword>
<dbReference type="Gene3D" id="2.30.29.30">
    <property type="entry name" value="Pleckstrin-homology domain (PH domain)/Phosphotyrosine-binding domain (PTB)"/>
    <property type="match status" value="1"/>
</dbReference>
<dbReference type="GO" id="GO:0005813">
    <property type="term" value="C:centrosome"/>
    <property type="evidence" value="ECO:0007669"/>
    <property type="project" value="UniProtKB-SubCell"/>
</dbReference>
<dbReference type="GO" id="GO:0046930">
    <property type="term" value="C:pore complex"/>
    <property type="evidence" value="ECO:0007669"/>
    <property type="project" value="UniProtKB-ARBA"/>
</dbReference>
<dbReference type="InterPro" id="IPR011993">
    <property type="entry name" value="PH-like_dom_sf"/>
</dbReference>
<keyword evidence="4" id="KW-0597">Phosphoprotein</keyword>
<feature type="region of interest" description="Disordered" evidence="13">
    <location>
        <begin position="1"/>
        <end position="37"/>
    </location>
</feature>
<feature type="compositionally biased region" description="Pro residues" evidence="13">
    <location>
        <begin position="905"/>
        <end position="916"/>
    </location>
</feature>
<reference evidence="16" key="1">
    <citation type="submission" date="2025-08" db="UniProtKB">
        <authorList>
            <consortium name="Ensembl"/>
        </authorList>
    </citation>
    <scope>IDENTIFICATION</scope>
</reference>
<feature type="compositionally biased region" description="Basic and acidic residues" evidence="13">
    <location>
        <begin position="353"/>
        <end position="401"/>
    </location>
</feature>
<feature type="compositionally biased region" description="Polar residues" evidence="13">
    <location>
        <begin position="500"/>
        <end position="520"/>
    </location>
</feature>
<feature type="region of interest" description="Disordered" evidence="13">
    <location>
        <begin position="333"/>
        <end position="560"/>
    </location>
</feature>
<dbReference type="FunFam" id="2.20.70.10:FF:000027">
    <property type="entry name" value="pleckstrin homology domain-containing family A member 5 isoform X1"/>
    <property type="match status" value="1"/>
</dbReference>
<evidence type="ECO:0000256" key="6">
    <source>
        <dbReference type="ARBA" id="ARBA00022949"/>
    </source>
</evidence>
<name>A0A8D1ETR1_PIG</name>
<feature type="compositionally biased region" description="Basic and acidic residues" evidence="13">
    <location>
        <begin position="334"/>
        <end position="343"/>
    </location>
</feature>
<dbReference type="Pfam" id="PF00169">
    <property type="entry name" value="PH"/>
    <property type="match status" value="1"/>
</dbReference>
<evidence type="ECO:0000256" key="10">
    <source>
        <dbReference type="ARBA" id="ARBA00065235"/>
    </source>
</evidence>
<feature type="domain" description="WW" evidence="15">
    <location>
        <begin position="54"/>
        <end position="87"/>
    </location>
</feature>
<sequence length="1342" mass="151409">MERRGMPSGPLQAEPAGPPPAPPPPPPPPPPPLPGAAAAAPCAANMAAAAVGRDALPEHWSYGVCRDGRVFFINDQLRCTTWLHPRTGEPVNSGHMIRSDLPRGWEEGFTEEGASYFIDHNQQTTAFRHPVSGQFSPENSEFILQEEPNPHMSKQERNQRPSSMVSETSTAGTTSTVEAKPGPKIIKSSSKVHSFGKRDQAIRRNLNVPVVVRGWLHKQDSSGMRLWKRRWFVLADYCLFYYKDSREEAVLGSIPLPSYVISPVAPEDRISRKYSFKAVHTGMRALIYNSSAGGSQAEQSGMRTYYFSADTQEDMNAWVRAMNQAAQVLSRSSLKRDMEKVERQAVPQANHTESCRECGRVGPGHARDCPHRGHEDSFGFERREQEEDRYRSQRDPLEGKRDRSKARSPYSPAEDDALFVDLPSGPRGQQAQPQRAERNGVLPAASGPGEQNGTGGYQRAFPPRTNLEKHSQRKSNLAQVEQWAKAQKGDSRSLPLDQTLPRQGPSQSLPFPENYQTLPKSNRHPSGGSSPPPRNLPSDYKYAQDRASHLKMSSEERRAHRDGTVWQLYEWQQRQQFRHGSPTAPIGTGSPEFTDQGRSRSMLEVPRSISVPPSPSDIPPPGPPRVFPPRRPHTPAERVTVKPPDQRRSVDISLGGSPRKAWGHTTKNSSHVDRRSMPSMGYMTHTVSAPSLHGKSADDTYLQLKKDLEYLDLKMTGRDLLKDRSLKPVKIAESDIDVKLSVFCEQDRILQDLEDKIRALKENKDQLESVLEVLHRQMEQYRDQPQHLEKIAYQQRLLQEDLVHIRAELSRESTEMENAWNEYLKLERDVEQLKQTLQEQHSRAFFFQEKSQIQKDLWRIEDVIAGLSANKENFRILVESVKNPERKTVPLLPHPPVPSLSTPESKPPPPPSPPTSPTRTPLEVRLFPQLQTYVPYRPHPPQLRKVTSPLQSPTKTKPKVEDEAPPRPPLPELYSPEDQPPAVPPLPREATIIRHTSVRGLKRQSDERKRDREQGQCVNGDSRVELRSYVSEPELATFSGDMAPPSLGLVGPESRYQTLPGRGLSGSTSRLQQSSTIAPYVTLRRGLDAESSKVTYARPKSALERLYSGDHQRGKMSAEEQLERMKRHQKALVRERKRTLSQGERTGLPSSRYLSQPLPGDLGSWKREQDFDLQLLERAVQGDRKDKEENGWLKVQAMPVTELDLEPQDYDVDISRELSKPEKVSIPERYVELDPEEPPSLEELQARYRKAEKIRNILARSSMCNLQPTSSQDRDSVADLDSQLQEQERIINISYALASEASQRSKQVAAQQLALLPPKGPLSSRTVPPYPPLSNGLHYTFV</sequence>
<evidence type="ECO:0000256" key="9">
    <source>
        <dbReference type="ARBA" id="ARBA00058388"/>
    </source>
</evidence>